<gene>
    <name evidence="4" type="ordered locus">Srot_1621</name>
</gene>
<sequence length="285" mass="30216">MRHDEAVLRCLTQTAVLSLALFAAPGCAPEDDGPARPADCGNTAALPLRAPGKLTVATDEPAYAPWFHGDDPSNGQGFESALTYAVAGEMGFAKEQVDWVRVPFTNAYAPGEKPFDFDVNEVSITPERRQVVDFSTGYYQVRQVVLGPSGVEQATLAQLAQRSIGVVVGTTSSQAIDESVTPRQPVAYFDTNDLAAQALLAGQVDALVVDLPTGLQIQSANPAAQLTIFGKLPVVPREEFGLVLGKNSPLTSCVDEALGSLQQHGSLAGLERRWLGDSARIPELA</sequence>
<dbReference type="PANTHER" id="PTHR35936:SF19">
    <property type="entry name" value="AMINO-ACID-BINDING PROTEIN YXEM-RELATED"/>
    <property type="match status" value="1"/>
</dbReference>
<dbReference type="SMART" id="SM00062">
    <property type="entry name" value="PBPb"/>
    <property type="match status" value="1"/>
</dbReference>
<evidence type="ECO:0000313" key="5">
    <source>
        <dbReference type="Proteomes" id="UP000002247"/>
    </source>
</evidence>
<evidence type="ECO:0000313" key="4">
    <source>
        <dbReference type="EMBL" id="ADG98082.1"/>
    </source>
</evidence>
<dbReference type="HOGENOM" id="CLU_019602_18_3_11"/>
<dbReference type="CDD" id="cd13530">
    <property type="entry name" value="PBP2_peptides_like"/>
    <property type="match status" value="1"/>
</dbReference>
<dbReference type="InterPro" id="IPR001638">
    <property type="entry name" value="Solute-binding_3/MltF_N"/>
</dbReference>
<dbReference type="InterPro" id="IPR001320">
    <property type="entry name" value="Iontro_rcpt_C"/>
</dbReference>
<dbReference type="EMBL" id="CP001958">
    <property type="protein sequence ID" value="ADG98082.1"/>
    <property type="molecule type" value="Genomic_DNA"/>
</dbReference>
<dbReference type="GO" id="GO:0015276">
    <property type="term" value="F:ligand-gated monoatomic ion channel activity"/>
    <property type="evidence" value="ECO:0007669"/>
    <property type="project" value="InterPro"/>
</dbReference>
<name>D6Z802_SEGRD</name>
<dbReference type="STRING" id="640132.Srot_1621"/>
<evidence type="ECO:0000259" key="2">
    <source>
        <dbReference type="SMART" id="SM00062"/>
    </source>
</evidence>
<dbReference type="Gene3D" id="3.40.190.10">
    <property type="entry name" value="Periplasmic binding protein-like II"/>
    <property type="match status" value="2"/>
</dbReference>
<proteinExistence type="predicted"/>
<dbReference type="OrthoDB" id="8454826at2"/>
<keyword evidence="5" id="KW-1185">Reference proteome</keyword>
<dbReference type="SUPFAM" id="SSF53850">
    <property type="entry name" value="Periplasmic binding protein-like II"/>
    <property type="match status" value="1"/>
</dbReference>
<evidence type="ECO:0000259" key="3">
    <source>
        <dbReference type="SMART" id="SM00079"/>
    </source>
</evidence>
<evidence type="ECO:0000256" key="1">
    <source>
        <dbReference type="ARBA" id="ARBA00022729"/>
    </source>
</evidence>
<dbReference type="AlphaFoldDB" id="D6Z802"/>
<dbReference type="SMART" id="SM00079">
    <property type="entry name" value="PBPe"/>
    <property type="match status" value="1"/>
</dbReference>
<feature type="domain" description="Solute-binding protein family 3/N-terminal" evidence="2">
    <location>
        <begin position="53"/>
        <end position="278"/>
    </location>
</feature>
<dbReference type="Pfam" id="PF00497">
    <property type="entry name" value="SBP_bac_3"/>
    <property type="match status" value="1"/>
</dbReference>
<accession>D6Z802</accession>
<dbReference type="PANTHER" id="PTHR35936">
    <property type="entry name" value="MEMBRANE-BOUND LYTIC MUREIN TRANSGLYCOSYLASE F"/>
    <property type="match status" value="1"/>
</dbReference>
<dbReference type="Proteomes" id="UP000002247">
    <property type="component" value="Chromosome"/>
</dbReference>
<keyword evidence="1" id="KW-0732">Signal</keyword>
<dbReference type="eggNOG" id="COG0834">
    <property type="taxonomic scope" value="Bacteria"/>
</dbReference>
<protein>
    <submittedName>
        <fullName evidence="4">Extracellular solute-binding protein family 3</fullName>
    </submittedName>
</protein>
<dbReference type="GO" id="GO:0016020">
    <property type="term" value="C:membrane"/>
    <property type="evidence" value="ECO:0007669"/>
    <property type="project" value="InterPro"/>
</dbReference>
<feature type="domain" description="Ionotropic glutamate receptor C-terminal" evidence="3">
    <location>
        <begin position="53"/>
        <end position="277"/>
    </location>
</feature>
<dbReference type="KEGG" id="srt:Srot_1621"/>
<organism evidence="4 5">
    <name type="scientific">Segniliparus rotundus (strain ATCC BAA-972 / CDC 1076 / CIP 108378 / DSM 44985 / JCM 13578)</name>
    <dbReference type="NCBI Taxonomy" id="640132"/>
    <lineage>
        <taxon>Bacteria</taxon>
        <taxon>Bacillati</taxon>
        <taxon>Actinomycetota</taxon>
        <taxon>Actinomycetes</taxon>
        <taxon>Mycobacteriales</taxon>
        <taxon>Segniliparaceae</taxon>
        <taxon>Segniliparus</taxon>
    </lineage>
</organism>
<reference evidence="4 5" key="1">
    <citation type="journal article" date="2010" name="Stand. Genomic Sci.">
        <title>Complete genome sequence of Segniliparus rotundus type strain (CDC 1076).</title>
        <authorList>
            <person name="Sikorski J."/>
            <person name="Lapidus A."/>
            <person name="Copeland A."/>
            <person name="Misra M."/>
            <person name="Glavina Del Rio T."/>
            <person name="Nolan M."/>
            <person name="Lucas S."/>
            <person name="Chen F."/>
            <person name="Tice H."/>
            <person name="Cheng J.F."/>
            <person name="Jando M."/>
            <person name="Schneider S."/>
            <person name="Bruce D."/>
            <person name="Goodwin L."/>
            <person name="Pitluck S."/>
            <person name="Liolios K."/>
            <person name="Mikhailova N."/>
            <person name="Pati A."/>
            <person name="Ivanova N."/>
            <person name="Mavromatis K."/>
            <person name="Chen A."/>
            <person name="Palaniappan K."/>
            <person name="Chertkov O."/>
            <person name="Land M."/>
            <person name="Hauser L."/>
            <person name="Chang Y.J."/>
            <person name="Jeffries C.D."/>
            <person name="Brettin T."/>
            <person name="Detter J.C."/>
            <person name="Han C."/>
            <person name="Rohde M."/>
            <person name="Goker M."/>
            <person name="Bristow J."/>
            <person name="Eisen J.A."/>
            <person name="Markowitz V."/>
            <person name="Hugenholtz P."/>
            <person name="Kyrpides N.C."/>
            <person name="Klenk H.P."/>
        </authorList>
    </citation>
    <scope>NUCLEOTIDE SEQUENCE [LARGE SCALE GENOMIC DNA]</scope>
    <source>
        <strain evidence="5">ATCC BAA-972 / CDC 1076 / CIP 108378 / DSM 44985 / JCM 13578</strain>
    </source>
</reference>